<proteinExistence type="predicted"/>
<dbReference type="Pfam" id="PF02311">
    <property type="entry name" value="AraC_binding"/>
    <property type="match status" value="1"/>
</dbReference>
<dbReference type="EMBL" id="DVHF01000046">
    <property type="protein sequence ID" value="HIR56797.1"/>
    <property type="molecule type" value="Genomic_DNA"/>
</dbReference>
<reference evidence="5" key="1">
    <citation type="submission" date="2020-10" db="EMBL/GenBank/DDBJ databases">
        <authorList>
            <person name="Gilroy R."/>
        </authorList>
    </citation>
    <scope>NUCLEOTIDE SEQUENCE</scope>
    <source>
        <strain evidence="5">ChiSjej1B19-7085</strain>
    </source>
</reference>
<dbReference type="Proteomes" id="UP000886785">
    <property type="component" value="Unassembled WGS sequence"/>
</dbReference>
<comment type="caution">
    <text evidence="5">The sequence shown here is derived from an EMBL/GenBank/DDBJ whole genome shotgun (WGS) entry which is preliminary data.</text>
</comment>
<gene>
    <name evidence="5" type="ORF">IAA54_03945</name>
</gene>
<name>A0A9D1J0V7_9FIRM</name>
<protein>
    <submittedName>
        <fullName evidence="5">AraC family transcriptional regulator</fullName>
    </submittedName>
</protein>
<dbReference type="InterPro" id="IPR018060">
    <property type="entry name" value="HTH_AraC"/>
</dbReference>
<evidence type="ECO:0000313" key="6">
    <source>
        <dbReference type="Proteomes" id="UP000886785"/>
    </source>
</evidence>
<organism evidence="5 6">
    <name type="scientific">Candidatus Gallacutalibacter pullicola</name>
    <dbReference type="NCBI Taxonomy" id="2840830"/>
    <lineage>
        <taxon>Bacteria</taxon>
        <taxon>Bacillati</taxon>
        <taxon>Bacillota</taxon>
        <taxon>Clostridia</taxon>
        <taxon>Eubacteriales</taxon>
        <taxon>Candidatus Gallacutalibacter</taxon>
    </lineage>
</organism>
<keyword evidence="2" id="KW-0238">DNA-binding</keyword>
<dbReference type="SMART" id="SM00342">
    <property type="entry name" value="HTH_ARAC"/>
    <property type="match status" value="1"/>
</dbReference>
<accession>A0A9D1J0V7</accession>
<dbReference type="PANTHER" id="PTHR43280">
    <property type="entry name" value="ARAC-FAMILY TRANSCRIPTIONAL REGULATOR"/>
    <property type="match status" value="1"/>
</dbReference>
<dbReference type="Gene3D" id="1.10.10.60">
    <property type="entry name" value="Homeodomain-like"/>
    <property type="match status" value="1"/>
</dbReference>
<keyword evidence="1" id="KW-0805">Transcription regulation</keyword>
<dbReference type="Gene3D" id="2.60.120.10">
    <property type="entry name" value="Jelly Rolls"/>
    <property type="match status" value="1"/>
</dbReference>
<dbReference type="GO" id="GO:0043565">
    <property type="term" value="F:sequence-specific DNA binding"/>
    <property type="evidence" value="ECO:0007669"/>
    <property type="project" value="InterPro"/>
</dbReference>
<dbReference type="SUPFAM" id="SSF46689">
    <property type="entry name" value="Homeodomain-like"/>
    <property type="match status" value="1"/>
</dbReference>
<dbReference type="PANTHER" id="PTHR43280:SF31">
    <property type="entry name" value="TRANSCRIPTIONAL REGULATORY PROTEIN"/>
    <property type="match status" value="1"/>
</dbReference>
<dbReference type="InterPro" id="IPR009057">
    <property type="entry name" value="Homeodomain-like_sf"/>
</dbReference>
<evidence type="ECO:0000256" key="3">
    <source>
        <dbReference type="ARBA" id="ARBA00023163"/>
    </source>
</evidence>
<dbReference type="InterPro" id="IPR020449">
    <property type="entry name" value="Tscrpt_reg_AraC-type_HTH"/>
</dbReference>
<feature type="domain" description="HTH araC/xylS-type" evidence="4">
    <location>
        <begin position="184"/>
        <end position="285"/>
    </location>
</feature>
<dbReference type="InterPro" id="IPR014710">
    <property type="entry name" value="RmlC-like_jellyroll"/>
</dbReference>
<evidence type="ECO:0000313" key="5">
    <source>
        <dbReference type="EMBL" id="HIR56797.1"/>
    </source>
</evidence>
<keyword evidence="3" id="KW-0804">Transcription</keyword>
<dbReference type="PROSITE" id="PS01124">
    <property type="entry name" value="HTH_ARAC_FAMILY_2"/>
    <property type="match status" value="1"/>
</dbReference>
<dbReference type="InterPro" id="IPR003313">
    <property type="entry name" value="AraC-bd"/>
</dbReference>
<evidence type="ECO:0000256" key="2">
    <source>
        <dbReference type="ARBA" id="ARBA00023125"/>
    </source>
</evidence>
<dbReference type="SUPFAM" id="SSF51215">
    <property type="entry name" value="Regulatory protein AraC"/>
    <property type="match status" value="1"/>
</dbReference>
<dbReference type="PRINTS" id="PR00032">
    <property type="entry name" value="HTHARAC"/>
</dbReference>
<dbReference type="Pfam" id="PF12833">
    <property type="entry name" value="HTH_18"/>
    <property type="match status" value="1"/>
</dbReference>
<dbReference type="AlphaFoldDB" id="A0A9D1J0V7"/>
<evidence type="ECO:0000256" key="1">
    <source>
        <dbReference type="ARBA" id="ARBA00023015"/>
    </source>
</evidence>
<evidence type="ECO:0000259" key="4">
    <source>
        <dbReference type="PROSITE" id="PS01124"/>
    </source>
</evidence>
<dbReference type="InterPro" id="IPR037923">
    <property type="entry name" value="HTH-like"/>
</dbReference>
<reference evidence="5" key="2">
    <citation type="journal article" date="2021" name="PeerJ">
        <title>Extensive microbial diversity within the chicken gut microbiome revealed by metagenomics and culture.</title>
        <authorList>
            <person name="Gilroy R."/>
            <person name="Ravi A."/>
            <person name="Getino M."/>
            <person name="Pursley I."/>
            <person name="Horton D.L."/>
            <person name="Alikhan N.F."/>
            <person name="Baker D."/>
            <person name="Gharbi K."/>
            <person name="Hall N."/>
            <person name="Watson M."/>
            <person name="Adriaenssens E.M."/>
            <person name="Foster-Nyarko E."/>
            <person name="Jarju S."/>
            <person name="Secka A."/>
            <person name="Antonio M."/>
            <person name="Oren A."/>
            <person name="Chaudhuri R.R."/>
            <person name="La Ragione R."/>
            <person name="Hildebrand F."/>
            <person name="Pallen M.J."/>
        </authorList>
    </citation>
    <scope>NUCLEOTIDE SEQUENCE</scope>
    <source>
        <strain evidence="5">ChiSjej1B19-7085</strain>
    </source>
</reference>
<dbReference type="GO" id="GO:0003700">
    <property type="term" value="F:DNA-binding transcription factor activity"/>
    <property type="evidence" value="ECO:0007669"/>
    <property type="project" value="InterPro"/>
</dbReference>
<sequence>MWKDFKDTDIYFTIADTQFHTLNFVYEQFQRSIPSHSHGNGSYEIHYIAKGQGRALINGVYHQIVPGILFVTGPHVEHAQIPLLEDPMCEYCIYLKTEKKRKSVSCSAAEKELLSVFENTPFWFGQDTQSAGALIIEIFEELQEHRTGSVFQIEALLRQLLVKLIRNYERGGRPKEVRPAAAADKTAFIIEEYFLYQYRSLSLEDLADKLGLCTRQTERLLLRQYGKTFLQKKAEARMSAAVILLSDPAKSITAVAEDLGYSSIEHFSSAFKSYYHVSPRQYRKEGIPHALPDSSNLT</sequence>